<feature type="chain" id="PRO_5021824085" description="Secretion system C-terminal sorting domain-containing protein" evidence="1">
    <location>
        <begin position="21"/>
        <end position="1018"/>
    </location>
</feature>
<name>A0A512RR04_9BACT</name>
<dbReference type="RefSeq" id="WP_146866316.1">
    <property type="nucleotide sequence ID" value="NZ_BKAU01000005.1"/>
</dbReference>
<evidence type="ECO:0000313" key="3">
    <source>
        <dbReference type="Proteomes" id="UP000321436"/>
    </source>
</evidence>
<organism evidence="2 3">
    <name type="scientific">Chitinophaga cymbidii</name>
    <dbReference type="NCBI Taxonomy" id="1096750"/>
    <lineage>
        <taxon>Bacteria</taxon>
        <taxon>Pseudomonadati</taxon>
        <taxon>Bacteroidota</taxon>
        <taxon>Chitinophagia</taxon>
        <taxon>Chitinophagales</taxon>
        <taxon>Chitinophagaceae</taxon>
        <taxon>Chitinophaga</taxon>
    </lineage>
</organism>
<reference evidence="2 3" key="1">
    <citation type="submission" date="2019-07" db="EMBL/GenBank/DDBJ databases">
        <title>Whole genome shotgun sequence of Chitinophaga cymbidii NBRC 109752.</title>
        <authorList>
            <person name="Hosoyama A."/>
            <person name="Uohara A."/>
            <person name="Ohji S."/>
            <person name="Ichikawa N."/>
        </authorList>
    </citation>
    <scope>NUCLEOTIDE SEQUENCE [LARGE SCALE GENOMIC DNA]</scope>
    <source>
        <strain evidence="2 3">NBRC 109752</strain>
    </source>
</reference>
<sequence>MTRKFTLFVCLIVYAKIALSQTSADSLRQDINRIVQPLDKSQVPFGMLEEYGLGLLPLDVFKGTLTDSTVADIKIWRGLYASLYTSRIYGANPMATLQAVNTTLQTELQSDSTSIPVAIMDYNYSAFRPDAISAGLISSQNGQLFDVPNRPVSPYLQRNCFAAAPLKYWSSGQPSLLFKQNLYYSNRGKTISTIKVNFGDGGGLRTASFGVPLTANYANNGTYNIAVQVTYTDNSIMQCYAKLEVVDVGIGTARYNQFPDDQQFFFGTVNHSGATVSIAYSQSNTTWQIRKPLIVVEGYDVSAIAPNVQSNYEYRHFIAALEGPGATYDFNDELDMADYDIVFVDFWDGTDDIRRNAVLVEEVVTWVNQQKALAGSTEQNVVLGLSMGGLVARYALANMTKQSINTGTRLLITHDSPHRGANVPIGVQHLISILNLADFLPDGMKITDLVPELTEAQAVADAPATQQLLLLRSEITVPGFYSVAFNTFLDNEYRTMITFPTTGPQPTYRMIATSLGSQCGNPILAPATKLLDIRGKFRLSVLIFRSNYYLDLQAWALNGTNGLSDVTDIRFHTNKTLLFLPISRTLYHRNIKWDPGANNVPAWDILPGGTQSTLSQVGGAPSQIPDHRKNVFWFIWAKVSSEVNVALGESFCFVPVVSALDVSTITSSSLNGRYINGYTQYTSRMSTFIAQEQFSGGGSQHFNQEHLAFTARNARWMFNEMEGLSNAENCATECTMEVASNITGPDEFCTTGSYQVGGSIPPGSSITWTASPVGVVTFSPSGNSVNVTKVASAFGQPVTINAFLNNSCGNHRISTRNIDVGAPSVYDGVSVLGGNVSGAIINMDNTFGTITLAPANSYTSATWTQVSGSYPQFRFFPGNSGRYVNIDFRFNAPTGAAAYLNVVANHACGQSYGQFNIYYNGSGGLMVAPNPAINSVRVELGGIHNNGETSIALGSNTYKNGIQRIQMVDKMGNIVMERLYSGNVNATTLDVSSLRNDIYIIRVFDGQQWVSRQIVVQH</sequence>
<keyword evidence="1" id="KW-0732">Signal</keyword>
<evidence type="ECO:0000256" key="1">
    <source>
        <dbReference type="SAM" id="SignalP"/>
    </source>
</evidence>
<keyword evidence="3" id="KW-1185">Reference proteome</keyword>
<dbReference type="Gene3D" id="3.40.50.1820">
    <property type="entry name" value="alpha/beta hydrolase"/>
    <property type="match status" value="1"/>
</dbReference>
<protein>
    <recommendedName>
        <fullName evidence="4">Secretion system C-terminal sorting domain-containing protein</fullName>
    </recommendedName>
</protein>
<comment type="caution">
    <text evidence="2">The sequence shown here is derived from an EMBL/GenBank/DDBJ whole genome shotgun (WGS) entry which is preliminary data.</text>
</comment>
<proteinExistence type="predicted"/>
<dbReference type="OrthoDB" id="5482808at2"/>
<accession>A0A512RR04</accession>
<dbReference type="InterPro" id="IPR029058">
    <property type="entry name" value="AB_hydrolase_fold"/>
</dbReference>
<dbReference type="Proteomes" id="UP000321436">
    <property type="component" value="Unassembled WGS sequence"/>
</dbReference>
<dbReference type="EMBL" id="BKAU01000005">
    <property type="protein sequence ID" value="GEP98104.1"/>
    <property type="molecule type" value="Genomic_DNA"/>
</dbReference>
<feature type="signal peptide" evidence="1">
    <location>
        <begin position="1"/>
        <end position="20"/>
    </location>
</feature>
<evidence type="ECO:0000313" key="2">
    <source>
        <dbReference type="EMBL" id="GEP98104.1"/>
    </source>
</evidence>
<dbReference type="AlphaFoldDB" id="A0A512RR04"/>
<evidence type="ECO:0008006" key="4">
    <source>
        <dbReference type="Google" id="ProtNLM"/>
    </source>
</evidence>
<dbReference type="SUPFAM" id="SSF53474">
    <property type="entry name" value="alpha/beta-Hydrolases"/>
    <property type="match status" value="1"/>
</dbReference>
<gene>
    <name evidence="2" type="ORF">CCY01nite_43640</name>
</gene>